<protein>
    <submittedName>
        <fullName evidence="2">Glyoxalase</fullName>
    </submittedName>
</protein>
<evidence type="ECO:0000259" key="1">
    <source>
        <dbReference type="PROSITE" id="PS51819"/>
    </source>
</evidence>
<dbReference type="Gene3D" id="3.10.180.10">
    <property type="entry name" value="2,3-Dihydroxybiphenyl 1,2-Dioxygenase, domain 1"/>
    <property type="match status" value="2"/>
</dbReference>
<dbReference type="Pfam" id="PF00903">
    <property type="entry name" value="Glyoxalase"/>
    <property type="match status" value="2"/>
</dbReference>
<name>A0ABQ1H2H9_9SPHN</name>
<keyword evidence="3" id="KW-1185">Reference proteome</keyword>
<feature type="domain" description="VOC" evidence="1">
    <location>
        <begin position="7"/>
        <end position="124"/>
    </location>
</feature>
<evidence type="ECO:0000313" key="3">
    <source>
        <dbReference type="Proteomes" id="UP000618591"/>
    </source>
</evidence>
<dbReference type="SUPFAM" id="SSF54593">
    <property type="entry name" value="Glyoxalase/Bleomycin resistance protein/Dihydroxybiphenyl dioxygenase"/>
    <property type="match status" value="2"/>
</dbReference>
<sequence>MTNHHGDFIWYELITPDADGARDFYQKVVGWEIEAAPSGPIDYRMISSANGAVAGLMPLTPEMQTGGARAAWLGYVSVDDVDAMARSITDGGGAVHMAPWDIPGVGRIAFVADPQGALFYVMKPTPPANAPDATSLSFSYDMPRPGHCAWNELASADPTAALHFYGQRFGWVKDGEMDMGPLGTYQFLRHAGRAPDGSPPGHGMIGAVMPKMAHMPVSAWTYYFRVPDIDVAVAAITADGGSIVQPPTEIPGGDFSMVGVDPQGAVFALVGSRV</sequence>
<gene>
    <name evidence="2" type="ORF">GCM10011395_27240</name>
</gene>
<dbReference type="InterPro" id="IPR004360">
    <property type="entry name" value="Glyas_Fos-R_dOase_dom"/>
</dbReference>
<dbReference type="Proteomes" id="UP000618591">
    <property type="component" value="Unassembled WGS sequence"/>
</dbReference>
<accession>A0ABQ1H2H9</accession>
<dbReference type="EMBL" id="BMDW01000018">
    <property type="protein sequence ID" value="GGA55400.1"/>
    <property type="molecule type" value="Genomic_DNA"/>
</dbReference>
<dbReference type="RefSeq" id="WP_188448393.1">
    <property type="nucleotide sequence ID" value="NZ_BMDW01000018.1"/>
</dbReference>
<dbReference type="InterPro" id="IPR052164">
    <property type="entry name" value="Anthracycline_SecMetBiosynth"/>
</dbReference>
<proteinExistence type="predicted"/>
<dbReference type="PANTHER" id="PTHR33993:SF14">
    <property type="entry name" value="GB|AAF24581.1"/>
    <property type="match status" value="1"/>
</dbReference>
<dbReference type="PANTHER" id="PTHR33993">
    <property type="entry name" value="GLYOXALASE-RELATED"/>
    <property type="match status" value="1"/>
</dbReference>
<organism evidence="2 3">
    <name type="scientific">Sphingomonas psychrolutea</name>
    <dbReference type="NCBI Taxonomy" id="1259676"/>
    <lineage>
        <taxon>Bacteria</taxon>
        <taxon>Pseudomonadati</taxon>
        <taxon>Pseudomonadota</taxon>
        <taxon>Alphaproteobacteria</taxon>
        <taxon>Sphingomonadales</taxon>
        <taxon>Sphingomonadaceae</taxon>
        <taxon>Sphingomonas</taxon>
    </lineage>
</organism>
<reference evidence="3" key="1">
    <citation type="journal article" date="2019" name="Int. J. Syst. Evol. Microbiol.">
        <title>The Global Catalogue of Microorganisms (GCM) 10K type strain sequencing project: providing services to taxonomists for standard genome sequencing and annotation.</title>
        <authorList>
            <consortium name="The Broad Institute Genomics Platform"/>
            <consortium name="The Broad Institute Genome Sequencing Center for Infectious Disease"/>
            <person name="Wu L."/>
            <person name="Ma J."/>
        </authorList>
    </citation>
    <scope>NUCLEOTIDE SEQUENCE [LARGE SCALE GENOMIC DNA]</scope>
    <source>
        <strain evidence="3">CGMCC 1.10106</strain>
    </source>
</reference>
<dbReference type="CDD" id="cd07247">
    <property type="entry name" value="SgaA_N_like"/>
    <property type="match status" value="2"/>
</dbReference>
<feature type="domain" description="VOC" evidence="1">
    <location>
        <begin position="144"/>
        <end position="272"/>
    </location>
</feature>
<dbReference type="InterPro" id="IPR037523">
    <property type="entry name" value="VOC_core"/>
</dbReference>
<dbReference type="InterPro" id="IPR029068">
    <property type="entry name" value="Glyas_Bleomycin-R_OHBP_Dase"/>
</dbReference>
<evidence type="ECO:0000313" key="2">
    <source>
        <dbReference type="EMBL" id="GGA55400.1"/>
    </source>
</evidence>
<dbReference type="PROSITE" id="PS51819">
    <property type="entry name" value="VOC"/>
    <property type="match status" value="2"/>
</dbReference>
<comment type="caution">
    <text evidence="2">The sequence shown here is derived from an EMBL/GenBank/DDBJ whole genome shotgun (WGS) entry which is preliminary data.</text>
</comment>